<feature type="transmembrane region" description="Helical" evidence="2">
    <location>
        <begin position="374"/>
        <end position="399"/>
    </location>
</feature>
<dbReference type="EMBL" id="JACHEM010000016">
    <property type="protein sequence ID" value="MBB6439004.1"/>
    <property type="molecule type" value="Genomic_DNA"/>
</dbReference>
<dbReference type="RefSeq" id="WP_185035496.1">
    <property type="nucleotide sequence ID" value="NZ_BNBN01000006.1"/>
</dbReference>
<dbReference type="Proteomes" id="UP000540423">
    <property type="component" value="Unassembled WGS sequence"/>
</dbReference>
<proteinExistence type="predicted"/>
<evidence type="ECO:0000313" key="3">
    <source>
        <dbReference type="EMBL" id="MBB6439004.1"/>
    </source>
</evidence>
<gene>
    <name evidence="3" type="ORF">HNQ79_005516</name>
</gene>
<evidence type="ECO:0000256" key="2">
    <source>
        <dbReference type="SAM" id="Phobius"/>
    </source>
</evidence>
<dbReference type="Pfam" id="PF09852">
    <property type="entry name" value="DUF2079"/>
    <property type="match status" value="1"/>
</dbReference>
<keyword evidence="2" id="KW-1133">Transmembrane helix</keyword>
<organism evidence="3 4">
    <name type="scientific">Streptomyces candidus</name>
    <dbReference type="NCBI Taxonomy" id="67283"/>
    <lineage>
        <taxon>Bacteria</taxon>
        <taxon>Bacillati</taxon>
        <taxon>Actinomycetota</taxon>
        <taxon>Actinomycetes</taxon>
        <taxon>Kitasatosporales</taxon>
        <taxon>Streptomycetaceae</taxon>
        <taxon>Streptomyces</taxon>
    </lineage>
</organism>
<keyword evidence="2" id="KW-0472">Membrane</keyword>
<name>A0A7X0LT10_9ACTN</name>
<feature type="region of interest" description="Disordered" evidence="1">
    <location>
        <begin position="1"/>
        <end position="70"/>
    </location>
</feature>
<evidence type="ECO:0000256" key="1">
    <source>
        <dbReference type="SAM" id="MobiDB-lite"/>
    </source>
</evidence>
<dbReference type="InterPro" id="IPR018650">
    <property type="entry name" value="STSV1_Orf64"/>
</dbReference>
<feature type="transmembrane region" description="Helical" evidence="2">
    <location>
        <begin position="181"/>
        <end position="200"/>
    </location>
</feature>
<reference evidence="3 4" key="1">
    <citation type="submission" date="2020-08" db="EMBL/GenBank/DDBJ databases">
        <title>Genomic Encyclopedia of Type Strains, Phase IV (KMG-IV): sequencing the most valuable type-strain genomes for metagenomic binning, comparative biology and taxonomic classification.</title>
        <authorList>
            <person name="Goeker M."/>
        </authorList>
    </citation>
    <scope>NUCLEOTIDE SEQUENCE [LARGE SCALE GENOMIC DNA]</scope>
    <source>
        <strain evidence="3 4">DSM 40141</strain>
    </source>
</reference>
<feature type="compositionally biased region" description="Low complexity" evidence="1">
    <location>
        <begin position="56"/>
        <end position="69"/>
    </location>
</feature>
<accession>A0A7X0LT10</accession>
<keyword evidence="2" id="KW-0812">Transmembrane</keyword>
<keyword evidence="4" id="KW-1185">Reference proteome</keyword>
<feature type="transmembrane region" description="Helical" evidence="2">
    <location>
        <begin position="457"/>
        <end position="476"/>
    </location>
</feature>
<feature type="transmembrane region" description="Helical" evidence="2">
    <location>
        <begin position="309"/>
        <end position="330"/>
    </location>
</feature>
<dbReference type="AlphaFoldDB" id="A0A7X0LT10"/>
<evidence type="ECO:0000313" key="4">
    <source>
        <dbReference type="Proteomes" id="UP000540423"/>
    </source>
</evidence>
<sequence>MEQRREGHASTHVRSGGNVRDAGQVRGGYAVRDGHPERDGHLVRDGPGRRIDGPQRPVGPHAAPGVPGRRTAEDLWNSWRTGARWALRSGRGGILAITLLCFALGLAVALQQYERLRLGGFDFGLFDQAIRAYARFELPRSTIKNVHHEYPPEFSLLGDHFSPILVLLAPLYWLWNDPRVLLVAQALLFALGVPLVARLARAEMGRLLPPRVARNCVRAACLVYALGAPLLFAGRAGFHEVAFAVPLLLLLFERAGRRQYGHALWAGALLCLTKEDLGLVVAAFGAVLAVRSRRGGKGSGDGAGFRCGLVLLGAGFLASLLAISVAVPAMGGSPGFYWQYGRLGSGPSEALAFVVLQPLDTLGTALTPVTKSLLLLWTFGSLLFLPLGSPLTLCALPLLAERLFSDNENHWQAVNHYGAFLWPVLVAASLETAGKILRRAQEQRWDVGRSARPAGRAATAATAVAVLAGFLVSGAGDLADPRSWKPDEPARAMLKAAALVPGGATVEADNYIAPRLTARTKVMLLDRVPRNADWVIVSTGKRVFPFADVQQQRDRVALLEDNGYRTVYQEHGVHLLEKPTPDTSVPGSRLPGPGSTPVNDEVPRGVGRRLFG</sequence>
<feature type="compositionally biased region" description="Basic and acidic residues" evidence="1">
    <location>
        <begin position="32"/>
        <end position="53"/>
    </location>
</feature>
<feature type="region of interest" description="Disordered" evidence="1">
    <location>
        <begin position="577"/>
        <end position="612"/>
    </location>
</feature>
<feature type="transmembrane region" description="Helical" evidence="2">
    <location>
        <begin position="264"/>
        <end position="288"/>
    </location>
</feature>
<comment type="caution">
    <text evidence="3">The sequence shown here is derived from an EMBL/GenBank/DDBJ whole genome shotgun (WGS) entry which is preliminary data.</text>
</comment>
<feature type="transmembrane region" description="Helical" evidence="2">
    <location>
        <begin position="92"/>
        <end position="110"/>
    </location>
</feature>
<protein>
    <submittedName>
        <fullName evidence="3">Putative membrane protein</fullName>
    </submittedName>
</protein>
<feature type="transmembrane region" description="Helical" evidence="2">
    <location>
        <begin position="221"/>
        <end position="252"/>
    </location>
</feature>